<evidence type="ECO:0000313" key="4">
    <source>
        <dbReference type="EMBL" id="CAG9318468.1"/>
    </source>
</evidence>
<comment type="similarity">
    <text evidence="1 3">Belongs to the enoyl-CoA hydratase/isomerase family.</text>
</comment>
<dbReference type="InterPro" id="IPR014748">
    <property type="entry name" value="Enoyl-CoA_hydra_C"/>
</dbReference>
<dbReference type="SUPFAM" id="SSF52096">
    <property type="entry name" value="ClpP/crotonase"/>
    <property type="match status" value="1"/>
</dbReference>
<dbReference type="FunFam" id="3.90.226.10:FF:000009">
    <property type="entry name" value="Carnitinyl-CoA dehydratase"/>
    <property type="match status" value="1"/>
</dbReference>
<dbReference type="AlphaFoldDB" id="A0AAU9IXT6"/>
<evidence type="ECO:0000256" key="3">
    <source>
        <dbReference type="RuleBase" id="RU003707"/>
    </source>
</evidence>
<dbReference type="EMBL" id="CAJZBQ010000020">
    <property type="protein sequence ID" value="CAG9318468.1"/>
    <property type="molecule type" value="Genomic_DNA"/>
</dbReference>
<dbReference type="PANTHER" id="PTHR11941:SF171">
    <property type="entry name" value="SD19268P"/>
    <property type="match status" value="1"/>
</dbReference>
<evidence type="ECO:0008006" key="6">
    <source>
        <dbReference type="Google" id="ProtNLM"/>
    </source>
</evidence>
<reference evidence="4" key="1">
    <citation type="submission" date="2021-09" db="EMBL/GenBank/DDBJ databases">
        <authorList>
            <consortium name="AG Swart"/>
            <person name="Singh M."/>
            <person name="Singh A."/>
            <person name="Seah K."/>
            <person name="Emmerich C."/>
        </authorList>
    </citation>
    <scope>NUCLEOTIDE SEQUENCE</scope>
    <source>
        <strain evidence="4">ATCC30299</strain>
    </source>
</reference>
<proteinExistence type="inferred from homology"/>
<accession>A0AAU9IXT6</accession>
<keyword evidence="2" id="KW-0456">Lyase</keyword>
<dbReference type="InterPro" id="IPR018376">
    <property type="entry name" value="Enoyl-CoA_hyd/isom_CS"/>
</dbReference>
<dbReference type="GO" id="GO:0006635">
    <property type="term" value="P:fatty acid beta-oxidation"/>
    <property type="evidence" value="ECO:0007669"/>
    <property type="project" value="TreeGrafter"/>
</dbReference>
<dbReference type="InterPro" id="IPR029045">
    <property type="entry name" value="ClpP/crotonase-like_dom_sf"/>
</dbReference>
<keyword evidence="5" id="KW-1185">Reference proteome</keyword>
<dbReference type="Pfam" id="PF00378">
    <property type="entry name" value="ECH_1"/>
    <property type="match status" value="1"/>
</dbReference>
<dbReference type="PROSITE" id="PS00166">
    <property type="entry name" value="ENOYL_COA_HYDRATASE"/>
    <property type="match status" value="1"/>
</dbReference>
<sequence length="269" mass="29195">MLRRSIKRLFSTEVHCALESLSNGVKVISLQNPARKNALGTLLIDQFISHLQCLKFDNEARVVILKSGVSGTFCAGADLKERLQMTPDQVAVFVDKLRSSFTMLEDLPIPSIACIDGYALGGGLELALSCDLRVSGPNSKVGLPETALAIIPGAGGTQRLAKLIGIVRAKEMIYTAQQYNANTAHSYGIFNSVHENPYEKALEIANTIANNGPVAIRMAKKAIDLGYGKDKATGMSIEQLCYAQVIPTEDRVEALKAFNEKRKPIFKGK</sequence>
<organism evidence="4 5">
    <name type="scientific">Blepharisma stoltei</name>
    <dbReference type="NCBI Taxonomy" id="1481888"/>
    <lineage>
        <taxon>Eukaryota</taxon>
        <taxon>Sar</taxon>
        <taxon>Alveolata</taxon>
        <taxon>Ciliophora</taxon>
        <taxon>Postciliodesmatophora</taxon>
        <taxon>Heterotrichea</taxon>
        <taxon>Heterotrichida</taxon>
        <taxon>Blepharismidae</taxon>
        <taxon>Blepharisma</taxon>
    </lineage>
</organism>
<evidence type="ECO:0000256" key="1">
    <source>
        <dbReference type="ARBA" id="ARBA00005254"/>
    </source>
</evidence>
<protein>
    <recommendedName>
        <fullName evidence="6">Enoyl-CoA hydratase</fullName>
    </recommendedName>
</protein>
<dbReference type="GO" id="GO:0005739">
    <property type="term" value="C:mitochondrion"/>
    <property type="evidence" value="ECO:0007669"/>
    <property type="project" value="TreeGrafter"/>
</dbReference>
<comment type="caution">
    <text evidence="4">The sequence shown here is derived from an EMBL/GenBank/DDBJ whole genome shotgun (WGS) entry which is preliminary data.</text>
</comment>
<dbReference type="CDD" id="cd06558">
    <property type="entry name" value="crotonase-like"/>
    <property type="match status" value="1"/>
</dbReference>
<evidence type="ECO:0000313" key="5">
    <source>
        <dbReference type="Proteomes" id="UP001162131"/>
    </source>
</evidence>
<dbReference type="Proteomes" id="UP001162131">
    <property type="component" value="Unassembled WGS sequence"/>
</dbReference>
<name>A0AAU9IXT6_9CILI</name>
<dbReference type="FunFam" id="1.10.12.10:FF:000001">
    <property type="entry name" value="Probable enoyl-CoA hydratase, mitochondrial"/>
    <property type="match status" value="1"/>
</dbReference>
<evidence type="ECO:0000256" key="2">
    <source>
        <dbReference type="ARBA" id="ARBA00023239"/>
    </source>
</evidence>
<dbReference type="Gene3D" id="3.90.226.10">
    <property type="entry name" value="2-enoyl-CoA Hydratase, Chain A, domain 1"/>
    <property type="match status" value="1"/>
</dbReference>
<dbReference type="Gene3D" id="1.10.12.10">
    <property type="entry name" value="Lyase 2-enoyl-coa Hydratase, Chain A, domain 2"/>
    <property type="match status" value="1"/>
</dbReference>
<dbReference type="PANTHER" id="PTHR11941">
    <property type="entry name" value="ENOYL-COA HYDRATASE-RELATED"/>
    <property type="match status" value="1"/>
</dbReference>
<dbReference type="GO" id="GO:0016836">
    <property type="term" value="F:hydro-lyase activity"/>
    <property type="evidence" value="ECO:0007669"/>
    <property type="project" value="UniProtKB-ARBA"/>
</dbReference>
<dbReference type="InterPro" id="IPR001753">
    <property type="entry name" value="Enoyl-CoA_hydra/iso"/>
</dbReference>
<gene>
    <name evidence="4" type="ORF">BSTOLATCC_MIC20942</name>
</gene>